<dbReference type="KEGG" id="ska:CP970_25365"/>
<dbReference type="RefSeq" id="WP_107098954.1">
    <property type="nucleotide sequence ID" value="NZ_CP023699.1"/>
</dbReference>
<dbReference type="EMBL" id="CP023699">
    <property type="protein sequence ID" value="QEU93788.1"/>
    <property type="molecule type" value="Genomic_DNA"/>
</dbReference>
<accession>A0A5J6GIZ0</accession>
<feature type="chain" id="PRO_5039261888" description="Flp pilus assembly protein RcpC/CpaB domain-containing protein" evidence="2">
    <location>
        <begin position="36"/>
        <end position="150"/>
    </location>
</feature>
<dbReference type="AlphaFoldDB" id="A0A5J6GIZ0"/>
<gene>
    <name evidence="3" type="ORF">CP970_25365</name>
</gene>
<dbReference type="Proteomes" id="UP000325529">
    <property type="component" value="Chromosome"/>
</dbReference>
<dbReference type="InterPro" id="IPR006311">
    <property type="entry name" value="TAT_signal"/>
</dbReference>
<evidence type="ECO:0000256" key="2">
    <source>
        <dbReference type="SAM" id="SignalP"/>
    </source>
</evidence>
<evidence type="ECO:0000256" key="1">
    <source>
        <dbReference type="SAM" id="MobiDB-lite"/>
    </source>
</evidence>
<keyword evidence="4" id="KW-1185">Reference proteome</keyword>
<proteinExistence type="predicted"/>
<name>A0A5J6GIZ0_STRKN</name>
<dbReference type="PROSITE" id="PS51318">
    <property type="entry name" value="TAT"/>
    <property type="match status" value="1"/>
</dbReference>
<reference evidence="3 4" key="1">
    <citation type="submission" date="2017-09" db="EMBL/GenBank/DDBJ databases">
        <authorList>
            <person name="Lee N."/>
            <person name="Cho B.-K."/>
        </authorList>
    </citation>
    <scope>NUCLEOTIDE SEQUENCE [LARGE SCALE GENOMIC DNA]</scope>
    <source>
        <strain evidence="3 4">ATCC 12853</strain>
    </source>
</reference>
<protein>
    <recommendedName>
        <fullName evidence="5">Flp pilus assembly protein RcpC/CpaB domain-containing protein</fullName>
    </recommendedName>
</protein>
<evidence type="ECO:0008006" key="5">
    <source>
        <dbReference type="Google" id="ProtNLM"/>
    </source>
</evidence>
<evidence type="ECO:0000313" key="4">
    <source>
        <dbReference type="Proteomes" id="UP000325529"/>
    </source>
</evidence>
<feature type="compositionally biased region" description="Low complexity" evidence="1">
    <location>
        <begin position="35"/>
        <end position="51"/>
    </location>
</feature>
<organism evidence="3 4">
    <name type="scientific">Streptomyces kanamyceticus</name>
    <dbReference type="NCBI Taxonomy" id="1967"/>
    <lineage>
        <taxon>Bacteria</taxon>
        <taxon>Bacillati</taxon>
        <taxon>Actinomycetota</taxon>
        <taxon>Actinomycetes</taxon>
        <taxon>Kitasatosporales</taxon>
        <taxon>Streptomycetaceae</taxon>
        <taxon>Streptomyces</taxon>
    </lineage>
</organism>
<sequence length="150" mass="15273">MRVRGGHPRLRGLLRHRRRAMAAGLAMAAAALAAAGPGDTAPPRARAAAAEPARERRPVERVTAPVRIADADAVRLLRPGDRVDVIAADGSPAGGGAPRVVAAGARVSEVPERGEGPVESGALVVLSVRRDTAARLAGAGAQARLAVTLR</sequence>
<keyword evidence="2" id="KW-0732">Signal</keyword>
<feature type="region of interest" description="Disordered" evidence="1">
    <location>
        <begin position="35"/>
        <end position="58"/>
    </location>
</feature>
<evidence type="ECO:0000313" key="3">
    <source>
        <dbReference type="EMBL" id="QEU93788.1"/>
    </source>
</evidence>
<feature type="signal peptide" evidence="2">
    <location>
        <begin position="1"/>
        <end position="35"/>
    </location>
</feature>